<sequence>MKSALATGTSLVVDAIDRSYTMWIGKRIKYADTTPWLLDDLRSTAQDLPVHWNDDGLAINKTMIADFTSELHLQRNAANCLTPLALFPWAFSFLS</sequence>
<dbReference type="EMBL" id="QDKH01000006">
    <property type="protein sequence ID" value="PWC17708.1"/>
    <property type="molecule type" value="Genomic_DNA"/>
</dbReference>
<dbReference type="Proteomes" id="UP000296159">
    <property type="component" value="Unassembled WGS sequence"/>
</dbReference>
<proteinExistence type="predicted"/>
<evidence type="ECO:0000313" key="1">
    <source>
        <dbReference type="EMBL" id="PWC17708.1"/>
    </source>
</evidence>
<evidence type="ECO:0000313" key="2">
    <source>
        <dbReference type="Proteomes" id="UP000296159"/>
    </source>
</evidence>
<accession>A0A2U1U7R1</accession>
<dbReference type="AlphaFoldDB" id="A0A2U1U7R1"/>
<protein>
    <submittedName>
        <fullName evidence="1">Uncharacterized protein</fullName>
    </submittedName>
</protein>
<organism evidence="1 2">
    <name type="scientific">Brenneria corticis</name>
    <dbReference type="NCBI Taxonomy" id="2173106"/>
    <lineage>
        <taxon>Bacteria</taxon>
        <taxon>Pseudomonadati</taxon>
        <taxon>Pseudomonadota</taxon>
        <taxon>Gammaproteobacteria</taxon>
        <taxon>Enterobacterales</taxon>
        <taxon>Pectobacteriaceae</taxon>
        <taxon>Brenneria</taxon>
    </lineage>
</organism>
<gene>
    <name evidence="1" type="ORF">DDT56_05475</name>
</gene>
<reference evidence="1 2" key="1">
    <citation type="submission" date="2018-04" db="EMBL/GenBank/DDBJ databases">
        <title>Brenneria corticis sp.nov.</title>
        <authorList>
            <person name="Li Y."/>
        </authorList>
    </citation>
    <scope>NUCLEOTIDE SEQUENCE [LARGE SCALE GENOMIC DNA]</scope>
    <source>
        <strain evidence="1 2">CFCC 11842</strain>
    </source>
</reference>
<keyword evidence="2" id="KW-1185">Reference proteome</keyword>
<comment type="caution">
    <text evidence="1">The sequence shown here is derived from an EMBL/GenBank/DDBJ whole genome shotgun (WGS) entry which is preliminary data.</text>
</comment>
<name>A0A2U1U7R1_9GAMM</name>